<dbReference type="RefSeq" id="XP_024571658.1">
    <property type="nucleotide sequence ID" value="XM_024722526.1"/>
</dbReference>
<reference evidence="2" key="1">
    <citation type="submission" date="2014-09" db="EMBL/GenBank/DDBJ databases">
        <authorList>
            <person name="Sharma Rahul"/>
            <person name="Thines Marco"/>
        </authorList>
    </citation>
    <scope>NUCLEOTIDE SEQUENCE [LARGE SCALE GENOMIC DNA]</scope>
</reference>
<evidence type="ECO:0000313" key="2">
    <source>
        <dbReference type="Proteomes" id="UP000054928"/>
    </source>
</evidence>
<sequence length="52" mass="5723">MRQECYVGSSKRVSTGIHSKSSESFGVNTLLSRVVVHTRPLSYAAVQIVWGI</sequence>
<protein>
    <submittedName>
        <fullName evidence="1">Uncharacterized protein</fullName>
    </submittedName>
</protein>
<accession>A0A0P1A533</accession>
<name>A0A0P1A533_PLAHL</name>
<evidence type="ECO:0000313" key="1">
    <source>
        <dbReference type="EMBL" id="CEG35289.1"/>
    </source>
</evidence>
<proteinExistence type="predicted"/>
<dbReference type="Proteomes" id="UP000054928">
    <property type="component" value="Unassembled WGS sequence"/>
</dbReference>
<organism evidence="1 2">
    <name type="scientific">Plasmopara halstedii</name>
    <name type="common">Downy mildew of sunflower</name>
    <dbReference type="NCBI Taxonomy" id="4781"/>
    <lineage>
        <taxon>Eukaryota</taxon>
        <taxon>Sar</taxon>
        <taxon>Stramenopiles</taxon>
        <taxon>Oomycota</taxon>
        <taxon>Peronosporomycetes</taxon>
        <taxon>Peronosporales</taxon>
        <taxon>Peronosporaceae</taxon>
        <taxon>Plasmopara</taxon>
    </lineage>
</organism>
<dbReference type="GeneID" id="36404471"/>
<dbReference type="EMBL" id="CCYD01000041">
    <property type="protein sequence ID" value="CEG35289.1"/>
    <property type="molecule type" value="Genomic_DNA"/>
</dbReference>
<keyword evidence="2" id="KW-1185">Reference proteome</keyword>
<dbReference type="AlphaFoldDB" id="A0A0P1A533"/>